<evidence type="ECO:0000313" key="2">
    <source>
        <dbReference type="Proteomes" id="UP000050761"/>
    </source>
</evidence>
<reference evidence="1 2" key="1">
    <citation type="submission" date="2018-11" db="EMBL/GenBank/DDBJ databases">
        <authorList>
            <consortium name="Pathogen Informatics"/>
        </authorList>
    </citation>
    <scope>NUCLEOTIDE SEQUENCE [LARGE SCALE GENOMIC DNA]</scope>
</reference>
<evidence type="ECO:0000313" key="3">
    <source>
        <dbReference type="WBParaSite" id="HPBE_0001056901-mRNA-1"/>
    </source>
</evidence>
<accession>A0A3P8CLL3</accession>
<sequence>METGLGRSFPAPLPLELHRRFCLALAVTESKKPSPFTAEAVAGPTYIADPRTRICFHIDCSPFPLSDDDAERDSPLMEVPGKRDTVRAMKALTASHMDEELGAAVLLEETEFRCRLGPELTGFRRETPCVEGCARDRRQRSKTNECGKHR</sequence>
<evidence type="ECO:0000313" key="1">
    <source>
        <dbReference type="EMBL" id="VDO85545.1"/>
    </source>
</evidence>
<keyword evidence="2" id="KW-1185">Reference proteome</keyword>
<dbReference type="WBParaSite" id="HPBE_0001056901-mRNA-1">
    <property type="protein sequence ID" value="HPBE_0001056901-mRNA-1"/>
    <property type="gene ID" value="HPBE_0001056901"/>
</dbReference>
<dbReference type="AlphaFoldDB" id="A0A183FRT0"/>
<reference evidence="3" key="2">
    <citation type="submission" date="2019-09" db="UniProtKB">
        <authorList>
            <consortium name="WormBaseParasite"/>
        </authorList>
    </citation>
    <scope>IDENTIFICATION</scope>
</reference>
<organism evidence="2 3">
    <name type="scientific">Heligmosomoides polygyrus</name>
    <name type="common">Parasitic roundworm</name>
    <dbReference type="NCBI Taxonomy" id="6339"/>
    <lineage>
        <taxon>Eukaryota</taxon>
        <taxon>Metazoa</taxon>
        <taxon>Ecdysozoa</taxon>
        <taxon>Nematoda</taxon>
        <taxon>Chromadorea</taxon>
        <taxon>Rhabditida</taxon>
        <taxon>Rhabditina</taxon>
        <taxon>Rhabditomorpha</taxon>
        <taxon>Strongyloidea</taxon>
        <taxon>Heligmosomidae</taxon>
        <taxon>Heligmosomoides</taxon>
    </lineage>
</organism>
<gene>
    <name evidence="1" type="ORF">HPBE_LOCUS10570</name>
</gene>
<proteinExistence type="predicted"/>
<dbReference type="Proteomes" id="UP000050761">
    <property type="component" value="Unassembled WGS sequence"/>
</dbReference>
<name>A0A183FRT0_HELPZ</name>
<protein>
    <submittedName>
        <fullName evidence="1 3">Uncharacterized protein</fullName>
    </submittedName>
</protein>
<accession>A0A183FRT0</accession>
<dbReference type="EMBL" id="UZAH01026807">
    <property type="protein sequence ID" value="VDO85545.1"/>
    <property type="molecule type" value="Genomic_DNA"/>
</dbReference>